<evidence type="ECO:0000313" key="4">
    <source>
        <dbReference type="Proteomes" id="UP000297245"/>
    </source>
</evidence>
<dbReference type="GO" id="GO:0044773">
    <property type="term" value="P:mitotic DNA damage checkpoint signaling"/>
    <property type="evidence" value="ECO:0007669"/>
    <property type="project" value="TreeGrafter"/>
</dbReference>
<feature type="domain" description="Protein kinase" evidence="1">
    <location>
        <begin position="1"/>
        <end position="324"/>
    </location>
</feature>
<keyword evidence="4" id="KW-1185">Reference proteome</keyword>
<dbReference type="GO" id="GO:0005524">
    <property type="term" value="F:ATP binding"/>
    <property type="evidence" value="ECO:0007669"/>
    <property type="project" value="InterPro"/>
</dbReference>
<accession>A0A4S8LJZ3</accession>
<reference evidence="3 4" key="1">
    <citation type="journal article" date="2019" name="Nat. Ecol. Evol.">
        <title>Megaphylogeny resolves global patterns of mushroom evolution.</title>
        <authorList>
            <person name="Varga T."/>
            <person name="Krizsan K."/>
            <person name="Foldi C."/>
            <person name="Dima B."/>
            <person name="Sanchez-Garcia M."/>
            <person name="Sanchez-Ramirez S."/>
            <person name="Szollosi G.J."/>
            <person name="Szarkandi J.G."/>
            <person name="Papp V."/>
            <person name="Albert L."/>
            <person name="Andreopoulos W."/>
            <person name="Angelini C."/>
            <person name="Antonin V."/>
            <person name="Barry K.W."/>
            <person name="Bougher N.L."/>
            <person name="Buchanan P."/>
            <person name="Buyck B."/>
            <person name="Bense V."/>
            <person name="Catcheside P."/>
            <person name="Chovatia M."/>
            <person name="Cooper J."/>
            <person name="Damon W."/>
            <person name="Desjardin D."/>
            <person name="Finy P."/>
            <person name="Geml J."/>
            <person name="Haridas S."/>
            <person name="Hughes K."/>
            <person name="Justo A."/>
            <person name="Karasinski D."/>
            <person name="Kautmanova I."/>
            <person name="Kiss B."/>
            <person name="Kocsube S."/>
            <person name="Kotiranta H."/>
            <person name="LaButti K.M."/>
            <person name="Lechner B.E."/>
            <person name="Liimatainen K."/>
            <person name="Lipzen A."/>
            <person name="Lukacs Z."/>
            <person name="Mihaltcheva S."/>
            <person name="Morgado L.N."/>
            <person name="Niskanen T."/>
            <person name="Noordeloos M.E."/>
            <person name="Ohm R.A."/>
            <person name="Ortiz-Santana B."/>
            <person name="Ovrebo C."/>
            <person name="Racz N."/>
            <person name="Riley R."/>
            <person name="Savchenko A."/>
            <person name="Shiryaev A."/>
            <person name="Soop K."/>
            <person name="Spirin V."/>
            <person name="Szebenyi C."/>
            <person name="Tomsovsky M."/>
            <person name="Tulloss R.E."/>
            <person name="Uehling J."/>
            <person name="Grigoriev I.V."/>
            <person name="Vagvolgyi C."/>
            <person name="Papp T."/>
            <person name="Martin F.M."/>
            <person name="Miettinen O."/>
            <person name="Hibbett D.S."/>
            <person name="Nagy L.G."/>
        </authorList>
    </citation>
    <scope>NUCLEOTIDE SEQUENCE [LARGE SCALE GENOMIC DNA]</scope>
    <source>
        <strain evidence="3 4">CBS 962.96</strain>
    </source>
</reference>
<organism evidence="3 4">
    <name type="scientific">Dendrothele bispora (strain CBS 962.96)</name>
    <dbReference type="NCBI Taxonomy" id="1314807"/>
    <lineage>
        <taxon>Eukaryota</taxon>
        <taxon>Fungi</taxon>
        <taxon>Dikarya</taxon>
        <taxon>Basidiomycota</taxon>
        <taxon>Agaricomycotina</taxon>
        <taxon>Agaricomycetes</taxon>
        <taxon>Agaricomycetidae</taxon>
        <taxon>Agaricales</taxon>
        <taxon>Agaricales incertae sedis</taxon>
        <taxon>Dendrothele</taxon>
    </lineage>
</organism>
<dbReference type="InterPro" id="IPR011009">
    <property type="entry name" value="Kinase-like_dom_sf"/>
</dbReference>
<dbReference type="PANTHER" id="PTHR44167:SF24">
    <property type="entry name" value="SERINE_THREONINE-PROTEIN KINASE CHK2"/>
    <property type="match status" value="1"/>
</dbReference>
<dbReference type="OrthoDB" id="5987198at2759"/>
<dbReference type="SMART" id="SM00220">
    <property type="entry name" value="S_TKc"/>
    <property type="match status" value="1"/>
</dbReference>
<gene>
    <name evidence="3" type="ORF">K435DRAFT_969298</name>
    <name evidence="2" type="ORF">K435DRAFT_970491</name>
</gene>
<dbReference type="Gene3D" id="1.10.510.10">
    <property type="entry name" value="Transferase(Phosphotransferase) domain 1"/>
    <property type="match status" value="1"/>
</dbReference>
<dbReference type="GO" id="GO:0004674">
    <property type="term" value="F:protein serine/threonine kinase activity"/>
    <property type="evidence" value="ECO:0007669"/>
    <property type="project" value="TreeGrafter"/>
</dbReference>
<dbReference type="Proteomes" id="UP000297245">
    <property type="component" value="Unassembled WGS sequence"/>
</dbReference>
<dbReference type="PROSITE" id="PS50011">
    <property type="entry name" value="PROTEIN_KINASE_DOM"/>
    <property type="match status" value="1"/>
</dbReference>
<dbReference type="EMBL" id="ML179388">
    <property type="protein sequence ID" value="THU88968.1"/>
    <property type="molecule type" value="Genomic_DNA"/>
</dbReference>
<dbReference type="EMBL" id="ML179521">
    <property type="protein sequence ID" value="THU85941.1"/>
    <property type="molecule type" value="Genomic_DNA"/>
</dbReference>
<dbReference type="AlphaFoldDB" id="A0A4S8LJZ3"/>
<sequence>MSATSRFSGDLNDAESFWRDHASWLQERGYQLRPRYQPDWKPSWLDGKKRSRFEYEDGHRAKEAGHLMDALRNLRRTHGHDQEGPRFLSVDDPHNHCVPIYEILQLPEDDHEYLIIMPFLTPWWPFWCDLPFSTIGEAVSFIRQLFEGVQLLHKNHIAHNGIKHDNIMVDSSPLYRRLMHPTEPRRSYDWRSKGSPRSITRHPVKYYFIDFDLCRQYNPQAGPARELPGYGGDRSVPEFEVHPEEPCDPFAVDVYRLGNFIRRFLMSSQQVFDDVDARDVKVNHAMEFMSGLVIDMTQEDPSKRPSIDHVVMRFEETVKGLSFFKLRSRFWPGFSRESFIARILWIIPRHFLSQVINVLGRYPAISPTPPPKGRRRG</sequence>
<dbReference type="GO" id="GO:0005634">
    <property type="term" value="C:nucleus"/>
    <property type="evidence" value="ECO:0007669"/>
    <property type="project" value="TreeGrafter"/>
</dbReference>
<evidence type="ECO:0000313" key="2">
    <source>
        <dbReference type="EMBL" id="THU85941.1"/>
    </source>
</evidence>
<proteinExistence type="predicted"/>
<name>A0A4S8LJZ3_DENBC</name>
<dbReference type="SUPFAM" id="SSF56112">
    <property type="entry name" value="Protein kinase-like (PK-like)"/>
    <property type="match status" value="1"/>
</dbReference>
<dbReference type="PANTHER" id="PTHR44167">
    <property type="entry name" value="OVARIAN-SPECIFIC SERINE/THREONINE-PROTEIN KINASE LOK-RELATED"/>
    <property type="match status" value="1"/>
</dbReference>
<evidence type="ECO:0000259" key="1">
    <source>
        <dbReference type="PROSITE" id="PS50011"/>
    </source>
</evidence>
<dbReference type="InterPro" id="IPR000719">
    <property type="entry name" value="Prot_kinase_dom"/>
</dbReference>
<evidence type="ECO:0000313" key="3">
    <source>
        <dbReference type="EMBL" id="THU88968.1"/>
    </source>
</evidence>
<protein>
    <recommendedName>
        <fullName evidence="1">Protein kinase domain-containing protein</fullName>
    </recommendedName>
</protein>